<dbReference type="Proteomes" id="UP000807025">
    <property type="component" value="Unassembled WGS sequence"/>
</dbReference>
<feature type="compositionally biased region" description="Polar residues" evidence="1">
    <location>
        <begin position="329"/>
        <end position="340"/>
    </location>
</feature>
<accession>A0A9P5ZSD0</accession>
<gene>
    <name evidence="2" type="ORF">BDN71DRAFT_1434348</name>
</gene>
<evidence type="ECO:0000256" key="1">
    <source>
        <dbReference type="SAM" id="MobiDB-lite"/>
    </source>
</evidence>
<evidence type="ECO:0000313" key="3">
    <source>
        <dbReference type="Proteomes" id="UP000807025"/>
    </source>
</evidence>
<sequence length="350" mass="37339">MSRVDGQWIRIDSHAVILTDGSHPPNLRQPSTSSRMDPIREVIDTIGTATDGSHPRDLRQPSTSSRMDTIRETFGKCEWTSFEKSAGFLLSACSGCVPSSWCSACDLPAYDVPSTLASPSNRSWTTLDSVAPLLLSCWIASPKLSRGESIREAIERHGCIPSARGGTSRVEEGRVGWGYGGRFINILIHQLFFGFGSADRHYVSIPHPEEIAKSQFAAITCFGGTFICSPAEYLTKVAGPDYIRLNGGSVSSNGAGQSTAVSSNSNAGTRTSSVTSAASITSAISLSMLTSSTSISLLKGCSQGYCGPYKLSRGDSNFADAFHITTKPNSSRSPITSESGSHPRIARIIR</sequence>
<keyword evidence="3" id="KW-1185">Reference proteome</keyword>
<evidence type="ECO:0000313" key="2">
    <source>
        <dbReference type="EMBL" id="KAF9490951.1"/>
    </source>
</evidence>
<organism evidence="2 3">
    <name type="scientific">Pleurotus eryngii</name>
    <name type="common">Boletus of the steppes</name>
    <dbReference type="NCBI Taxonomy" id="5323"/>
    <lineage>
        <taxon>Eukaryota</taxon>
        <taxon>Fungi</taxon>
        <taxon>Dikarya</taxon>
        <taxon>Basidiomycota</taxon>
        <taxon>Agaricomycotina</taxon>
        <taxon>Agaricomycetes</taxon>
        <taxon>Agaricomycetidae</taxon>
        <taxon>Agaricales</taxon>
        <taxon>Pleurotineae</taxon>
        <taxon>Pleurotaceae</taxon>
        <taxon>Pleurotus</taxon>
    </lineage>
</organism>
<feature type="region of interest" description="Disordered" evidence="1">
    <location>
        <begin position="46"/>
        <end position="66"/>
    </location>
</feature>
<feature type="region of interest" description="Disordered" evidence="1">
    <location>
        <begin position="329"/>
        <end position="350"/>
    </location>
</feature>
<protein>
    <submittedName>
        <fullName evidence="2">Uncharacterized protein</fullName>
    </submittedName>
</protein>
<reference evidence="2" key="1">
    <citation type="submission" date="2020-11" db="EMBL/GenBank/DDBJ databases">
        <authorList>
            <consortium name="DOE Joint Genome Institute"/>
            <person name="Ahrendt S."/>
            <person name="Riley R."/>
            <person name="Andreopoulos W."/>
            <person name="Labutti K."/>
            <person name="Pangilinan J."/>
            <person name="Ruiz-Duenas F.J."/>
            <person name="Barrasa J.M."/>
            <person name="Sanchez-Garcia M."/>
            <person name="Camarero S."/>
            <person name="Miyauchi S."/>
            <person name="Serrano A."/>
            <person name="Linde D."/>
            <person name="Babiker R."/>
            <person name="Drula E."/>
            <person name="Ayuso-Fernandez I."/>
            <person name="Pacheco R."/>
            <person name="Padilla G."/>
            <person name="Ferreira P."/>
            <person name="Barriuso J."/>
            <person name="Kellner H."/>
            <person name="Castanera R."/>
            <person name="Alfaro M."/>
            <person name="Ramirez L."/>
            <person name="Pisabarro A.G."/>
            <person name="Kuo A."/>
            <person name="Tritt A."/>
            <person name="Lipzen A."/>
            <person name="He G."/>
            <person name="Yan M."/>
            <person name="Ng V."/>
            <person name="Cullen D."/>
            <person name="Martin F."/>
            <person name="Rosso M.-N."/>
            <person name="Henrissat B."/>
            <person name="Hibbett D."/>
            <person name="Martinez A.T."/>
            <person name="Grigoriev I.V."/>
        </authorList>
    </citation>
    <scope>NUCLEOTIDE SEQUENCE</scope>
    <source>
        <strain evidence="2">ATCC 90797</strain>
    </source>
</reference>
<proteinExistence type="predicted"/>
<dbReference type="EMBL" id="MU154630">
    <property type="protein sequence ID" value="KAF9490951.1"/>
    <property type="molecule type" value="Genomic_DNA"/>
</dbReference>
<name>A0A9P5ZSD0_PLEER</name>
<dbReference type="AlphaFoldDB" id="A0A9P5ZSD0"/>
<comment type="caution">
    <text evidence="2">The sequence shown here is derived from an EMBL/GenBank/DDBJ whole genome shotgun (WGS) entry which is preliminary data.</text>
</comment>